<dbReference type="PANTHER" id="PTHR33050:SF7">
    <property type="entry name" value="RIBONUCLEASE H"/>
    <property type="match status" value="1"/>
</dbReference>
<feature type="region of interest" description="Disordered" evidence="1">
    <location>
        <begin position="145"/>
        <end position="212"/>
    </location>
</feature>
<dbReference type="Proteomes" id="UP000095751">
    <property type="component" value="Unassembled WGS sequence"/>
</dbReference>
<accession>A0A1E7FLI4</accession>
<sequence>MSLQNTLASLLLSEAHRPAQDTALFNTASFETNSEHFPISDAWWNTGSICVAMLQHEPGVVTAMMIVGVEGDKRYAITLESTPKLVEFTTDDLMQIPMKLAKFADPIAYQKYQDISDAFVDEDDAHDVFVAALLKEFNPIIRMEPDNAAVTEDRPQAQTERPPQPADDDSDIEDVTPAYASRNNQDRQHTRRPSTTSPYNEQRSQGRYPNRCVQWNTSDNLECPPLASEHFTARTNYAAMDSNSYNNNSGTHPWTQTPRNSWGAHSGPPPITRHSTGPLTFRSREPNIFTTSTRASSSLSPFGSSPSASAADKLKELSELCTQRPPTTSEMNQWNILNAMIGSPTTSATDETKKNFLGMQQFSILAWANPVNLESDKPTLGLGPIDKTRLGRPKIPDGASGTTSSVQKFQMAPPAPPLPSNHAHWSMIFCGLPDALIFGTTVGAECLFQLTRGAEQFFGQATSERQLLQGQLPTLNFNFLIEGIRNNSLNTSQTRPSLFVPAQTKARPAPGTPRGPKTPKVKGQGKGAPPATQPTKSSTVTRQMGNGMTTLINDWKKAHNKARMPNILDFRKASDIADDAALQTLLNLNTATCIRWALLGSCRSNCKRDHPQTITGFAETAAEDILRKGLPEHPNLEHRPAAPRVSNSQRYSHQHNTRYISCNSEQRAFEENEQLNRLAATRNSSTQEIIDHARHRAIHVSQLPTAPPTPTPAQLPATPPPLRPRGGGPSTTEPPAHTPIQSKLPKFKGLMLPRHEVLTHPAGPDLLQYAVDGCPVDCGEQWSRERIEAAIEKGAHASAEAPGAAEACRKEALERVADGCCRLVTWDKIKHNIPPNLKVSPIAAVPHKSRIYRMILDLSFQITLNGKKLQSVNETSDKSLAPQHAMYELGNSTSKTGIGGCVFNTDDAWNFAYVLPGGQKSDPIQLVIPEALQMGWGESPPFFCAATETARDIAQEKFDNHTPVPAQPMEDIMMDIDWNTVPSPVPPPTTERSKRQFVNLLEVYIDDFIGLIQSTNKDHLLRFSRTILSAITDVFPPPEITNSAMGPPVSIKKLIAEGTWEIRKEILGWLFDGIARTIELPENKGRTIRTGVKRILRGKSNRVPTRDFQKVHGKLQFTSIAIPCGKPLLGPLDQAIAIAERHNRHHVTLTDDIRLCLRDWIALIRQLGQRPTHVNELVLHKASYQGFVDASKWGVGGVWFGGTNQISPIVWFWEWPTEVRNNLVTSSNRKGRLTISDLELMGILLHWLVLEASVDNDTLTHSSIAIWCDNLPAVSWIYKMRTSTSPVASRILRALAVRLQHQQSGKLLDFVPVSRQSVIKDLFRDVERSVVLGIVESTANEKRRFWSAWCNFLGLNFPKLDPKMRALTPPQRVELLAAFAHHVRSGGVSRRTQQVRTQTVEVALRAISTMFQMDHEPSPLVTSQGKYTKKIGQLLESYRREDPPSKPKLAIPLSVPTYLVLSGLSSNAPKQQTVGNMATIAFHYLLRGGEYTFVDPKQRRRTKQFRVCDVTFWNNNTILPHSLPINVLFRDATEATLHISNQKNGKRAQTIHQDVTDTPPCPVHALIRQIKHILAHTTDTATIISTFFDKKYPKGRALRTGCMTRALIKPIAMNNKEPAPISKPAQAPAALSLPASAGVAPISDSSAETDDSNVEITTTDTSNTRESATVVKSSLRKQTTINNFYVKRPLQIIRTNLKAHNPKKRLHTNTSSTPSSTISTNFTTMVSTPPAKRSKFPVPSRQSMEAMAQLGRLTPEQMGRAYDLAVAFALPRYITPDTRPRRDQAPFDGVPPRNLNNNFPTYAASDYDTAAEYLSSGSDDSFGQNNRPERPMRQGKAVGLSKRHGRGPNKWITPSEVLQALQHHYGFVAGPGYKLRLSTGVNRLQRIFYLAVKIAGTTLSQDQISVIAKSKAERLDPFNRINRLNLQTIKIRDMDHYDKHGDGFELHDILSGVRGSLYKDPQNQPPSHCVIILQCKATVPNKGTRHEHAIFLPDILMLITINEFEDMKDQRKRVRNTWIMRDQFYTEVKETNLANQRDVCNKRIGGKIFGGGAGTTVTLKRAVIVSKTP</sequence>
<proteinExistence type="predicted"/>
<feature type="region of interest" description="Disordered" evidence="1">
    <location>
        <begin position="1777"/>
        <end position="1796"/>
    </location>
</feature>
<reference evidence="2 3" key="1">
    <citation type="submission" date="2016-09" db="EMBL/GenBank/DDBJ databases">
        <title>Extensive genetic diversity and differential bi-allelic expression allows diatom success in the polar Southern Ocean.</title>
        <authorList>
            <consortium name="DOE Joint Genome Institute"/>
            <person name="Mock T."/>
            <person name="Otillar R.P."/>
            <person name="Strauss J."/>
            <person name="Dupont C."/>
            <person name="Frickenhaus S."/>
            <person name="Maumus F."/>
            <person name="Mcmullan M."/>
            <person name="Sanges R."/>
            <person name="Schmutz J."/>
            <person name="Toseland A."/>
            <person name="Valas R."/>
            <person name="Veluchamy A."/>
            <person name="Ward B.J."/>
            <person name="Allen A."/>
            <person name="Barry K."/>
            <person name="Falciatore A."/>
            <person name="Ferrante M."/>
            <person name="Fortunato A.E."/>
            <person name="Gloeckner G."/>
            <person name="Gruber A."/>
            <person name="Hipkin R."/>
            <person name="Janech M."/>
            <person name="Kroth P."/>
            <person name="Leese F."/>
            <person name="Lindquist E."/>
            <person name="Lyon B.R."/>
            <person name="Martin J."/>
            <person name="Mayer C."/>
            <person name="Parker M."/>
            <person name="Quesneville H."/>
            <person name="Raymond J."/>
            <person name="Uhlig C."/>
            <person name="Valentin K.U."/>
            <person name="Worden A.Z."/>
            <person name="Armbrust E.V."/>
            <person name="Bowler C."/>
            <person name="Green B."/>
            <person name="Moulton V."/>
            <person name="Van Oosterhout C."/>
            <person name="Grigoriev I."/>
        </authorList>
    </citation>
    <scope>NUCLEOTIDE SEQUENCE [LARGE SCALE GENOMIC DNA]</scope>
    <source>
        <strain evidence="2 3">CCMP1102</strain>
    </source>
</reference>
<feature type="region of interest" description="Disordered" evidence="1">
    <location>
        <begin position="1814"/>
        <end position="1846"/>
    </location>
</feature>
<gene>
    <name evidence="2" type="ORF">FRACYDRAFT_237316</name>
</gene>
<evidence type="ECO:0008006" key="4">
    <source>
        <dbReference type="Google" id="ProtNLM"/>
    </source>
</evidence>
<keyword evidence="3" id="KW-1185">Reference proteome</keyword>
<feature type="compositionally biased region" description="Low complexity" evidence="1">
    <location>
        <begin position="1708"/>
        <end position="1724"/>
    </location>
</feature>
<dbReference type="EMBL" id="KV784356">
    <property type="protein sequence ID" value="OEU19022.1"/>
    <property type="molecule type" value="Genomic_DNA"/>
</dbReference>
<evidence type="ECO:0000313" key="2">
    <source>
        <dbReference type="EMBL" id="OEU19022.1"/>
    </source>
</evidence>
<evidence type="ECO:0000313" key="3">
    <source>
        <dbReference type="Proteomes" id="UP000095751"/>
    </source>
</evidence>
<feature type="region of interest" description="Disordered" evidence="1">
    <location>
        <begin position="1640"/>
        <end position="1665"/>
    </location>
</feature>
<feature type="compositionally biased region" description="Polar residues" evidence="1">
    <location>
        <begin position="193"/>
        <end position="212"/>
    </location>
</feature>
<organism evidence="2 3">
    <name type="scientific">Fragilariopsis cylindrus CCMP1102</name>
    <dbReference type="NCBI Taxonomy" id="635003"/>
    <lineage>
        <taxon>Eukaryota</taxon>
        <taxon>Sar</taxon>
        <taxon>Stramenopiles</taxon>
        <taxon>Ochrophyta</taxon>
        <taxon>Bacillariophyta</taxon>
        <taxon>Bacillariophyceae</taxon>
        <taxon>Bacillariophycidae</taxon>
        <taxon>Bacillariales</taxon>
        <taxon>Bacillariaceae</taxon>
        <taxon>Fragilariopsis</taxon>
    </lineage>
</organism>
<dbReference type="OrthoDB" id="47907at2759"/>
<dbReference type="PANTHER" id="PTHR33050">
    <property type="entry name" value="REVERSE TRANSCRIPTASE DOMAIN-CONTAINING PROTEIN"/>
    <property type="match status" value="1"/>
</dbReference>
<feature type="compositionally biased region" description="Polar residues" evidence="1">
    <location>
        <begin position="1815"/>
        <end position="1826"/>
    </location>
</feature>
<evidence type="ECO:0000256" key="1">
    <source>
        <dbReference type="SAM" id="MobiDB-lite"/>
    </source>
</evidence>
<feature type="compositionally biased region" description="Pro residues" evidence="1">
    <location>
        <begin position="705"/>
        <end position="723"/>
    </location>
</feature>
<dbReference type="SUPFAM" id="SSF56672">
    <property type="entry name" value="DNA/RNA polymerases"/>
    <property type="match status" value="1"/>
</dbReference>
<feature type="region of interest" description="Disordered" evidence="1">
    <location>
        <begin position="380"/>
        <end position="410"/>
    </location>
</feature>
<protein>
    <recommendedName>
        <fullName evidence="4">C3H1-type domain-containing protein</fullName>
    </recommendedName>
</protein>
<feature type="region of interest" description="Disordered" evidence="1">
    <location>
        <begin position="1703"/>
        <end position="1740"/>
    </location>
</feature>
<dbReference type="InParanoid" id="A0A1E7FLI4"/>
<dbReference type="InterPro" id="IPR052055">
    <property type="entry name" value="Hepadnavirus_pol/RT"/>
</dbReference>
<dbReference type="InterPro" id="IPR043502">
    <property type="entry name" value="DNA/RNA_pol_sf"/>
</dbReference>
<feature type="region of interest" description="Disordered" evidence="1">
    <location>
        <begin position="503"/>
        <end position="544"/>
    </location>
</feature>
<feature type="region of interest" description="Disordered" evidence="1">
    <location>
        <begin position="702"/>
        <end position="741"/>
    </location>
</feature>
<feature type="compositionally biased region" description="Polar residues" evidence="1">
    <location>
        <begin position="1654"/>
        <end position="1665"/>
    </location>
</feature>
<dbReference type="KEGG" id="fcy:FRACYDRAFT_237316"/>
<feature type="compositionally biased region" description="Polar residues" evidence="1">
    <location>
        <begin position="533"/>
        <end position="544"/>
    </location>
</feature>
<name>A0A1E7FLI4_9STRA</name>